<dbReference type="InterPro" id="IPR005064">
    <property type="entry name" value="BUG"/>
</dbReference>
<name>A0A375FVA8_9BURK</name>
<dbReference type="AlphaFoldDB" id="A0A375FVA8"/>
<dbReference type="Gene3D" id="3.40.190.150">
    <property type="entry name" value="Bordetella uptake gene, domain 1"/>
    <property type="match status" value="1"/>
</dbReference>
<evidence type="ECO:0000256" key="2">
    <source>
        <dbReference type="SAM" id="SignalP"/>
    </source>
</evidence>
<keyword evidence="2" id="KW-0732">Signal</keyword>
<dbReference type="GeneID" id="303491840"/>
<dbReference type="PANTHER" id="PTHR42928:SF5">
    <property type="entry name" value="BLR1237 PROTEIN"/>
    <property type="match status" value="1"/>
</dbReference>
<evidence type="ECO:0000313" key="4">
    <source>
        <dbReference type="EMBL" id="SPC12273.1"/>
    </source>
</evidence>
<organism evidence="4">
    <name type="scientific">Cupriavidus oxalaticus</name>
    <dbReference type="NCBI Taxonomy" id="96344"/>
    <lineage>
        <taxon>Bacteria</taxon>
        <taxon>Pseudomonadati</taxon>
        <taxon>Pseudomonadota</taxon>
        <taxon>Betaproteobacteria</taxon>
        <taxon>Burkholderiales</taxon>
        <taxon>Burkholderiaceae</taxon>
        <taxon>Cupriavidus</taxon>
    </lineage>
</organism>
<dbReference type="PANTHER" id="PTHR42928">
    <property type="entry name" value="TRICARBOXYLATE-BINDING PROTEIN"/>
    <property type="match status" value="1"/>
</dbReference>
<dbReference type="PIRSF" id="PIRSF017082">
    <property type="entry name" value="YflP"/>
    <property type="match status" value="1"/>
</dbReference>
<evidence type="ECO:0000256" key="1">
    <source>
        <dbReference type="ARBA" id="ARBA00006987"/>
    </source>
</evidence>
<dbReference type="CDD" id="cd07012">
    <property type="entry name" value="PBP2_Bug_TTT"/>
    <property type="match status" value="1"/>
</dbReference>
<dbReference type="InterPro" id="IPR042100">
    <property type="entry name" value="Bug_dom1"/>
</dbReference>
<sequence>MISASRLMTWLFAIMVAALSPGAQADQYPVRSVRFIVPFPAGTSIDAASRILARQMAAEIGVPVVVENKPGAGGAVGAVAAARAEPNGYTIFLGSVATLIGKLAQPSAAFDPVKDFSPVSLVYKSAGILTVSSDSAVKSAADLVEWARRHPGALNYYSGGVGTAAHLLGATFARKERIEAVHVPVRTVTDMLPQLTDDVPHFAFFTGAAVRPYIESNRLRPLAVSTRVRMPQLPDVPTLLELFKDADLVHESWLGIWAPANTPTPIVRKLFAAVVKAANTADFRNAMLQQGQQAVASGSPEEFRKYISSEYEQLRRVAKAVQISSSH</sequence>
<feature type="signal peptide" evidence="2">
    <location>
        <begin position="1"/>
        <end position="25"/>
    </location>
</feature>
<reference evidence="4" key="1">
    <citation type="submission" date="2018-01" db="EMBL/GenBank/DDBJ databases">
        <authorList>
            <person name="Clerissi C."/>
        </authorList>
    </citation>
    <scope>NUCLEOTIDE SEQUENCE</scope>
    <source>
        <strain evidence="4">Cupriavidus oxalaticus LMG 2235</strain>
    </source>
</reference>
<dbReference type="SUPFAM" id="SSF53850">
    <property type="entry name" value="Periplasmic binding protein-like II"/>
    <property type="match status" value="1"/>
</dbReference>
<evidence type="ECO:0000313" key="3">
    <source>
        <dbReference type="EMBL" id="QRQ95708.1"/>
    </source>
</evidence>
<comment type="similarity">
    <text evidence="1">Belongs to the UPF0065 (bug) family.</text>
</comment>
<reference evidence="3 5" key="2">
    <citation type="submission" date="2021-02" db="EMBL/GenBank/DDBJ databases">
        <title>Complete Genome Sequence of Cupriavidus oxalaticus Strain Ox1, a Soil Oxalate-Degrading Species.</title>
        <authorList>
            <person name="Palmieri F."/>
            <person name="Udriet P."/>
            <person name="Deuasquier M."/>
            <person name="Beaudoing E."/>
            <person name="Johnson S.L."/>
            <person name="Davenport K.W."/>
            <person name="Chain P.S."/>
            <person name="Bindschedler S."/>
            <person name="Junier P."/>
        </authorList>
    </citation>
    <scope>NUCLEOTIDE SEQUENCE [LARGE SCALE GENOMIC DNA]</scope>
    <source>
        <strain evidence="3 5">Ox1</strain>
    </source>
</reference>
<dbReference type="Gene3D" id="3.40.190.10">
    <property type="entry name" value="Periplasmic binding protein-like II"/>
    <property type="match status" value="1"/>
</dbReference>
<protein>
    <submittedName>
        <fullName evidence="3">Tripartite tricarboxylate transporter substrate binding protein</fullName>
    </submittedName>
</protein>
<keyword evidence="5" id="KW-1185">Reference proteome</keyword>
<dbReference type="OrthoDB" id="8961409at2"/>
<gene>
    <name evidence="4" type="ORF">CO2235_140074</name>
    <name evidence="3" type="ORF">JTE92_19985</name>
</gene>
<dbReference type="EMBL" id="CP069812">
    <property type="protein sequence ID" value="QRQ95708.1"/>
    <property type="molecule type" value="Genomic_DNA"/>
</dbReference>
<dbReference type="EMBL" id="OGUS01000114">
    <property type="protein sequence ID" value="SPC12273.1"/>
    <property type="molecule type" value="Genomic_DNA"/>
</dbReference>
<evidence type="ECO:0000313" key="5">
    <source>
        <dbReference type="Proteomes" id="UP000623307"/>
    </source>
</evidence>
<dbReference type="Proteomes" id="UP000623307">
    <property type="component" value="Chromosome 2"/>
</dbReference>
<feature type="chain" id="PRO_5016622529" evidence="2">
    <location>
        <begin position="26"/>
        <end position="327"/>
    </location>
</feature>
<dbReference type="RefSeq" id="WP_084254582.1">
    <property type="nucleotide sequence ID" value="NZ_CP069810.1"/>
</dbReference>
<proteinExistence type="inferred from homology"/>
<dbReference type="Proteomes" id="UP000256862">
    <property type="component" value="Chromosome CO2235"/>
</dbReference>
<accession>A0A375FVA8</accession>
<dbReference type="Pfam" id="PF03401">
    <property type="entry name" value="TctC"/>
    <property type="match status" value="1"/>
</dbReference>